<keyword evidence="3" id="KW-0804">Transcription</keyword>
<dbReference type="Pfam" id="PF13545">
    <property type="entry name" value="HTH_Crp_2"/>
    <property type="match status" value="1"/>
</dbReference>
<dbReference type="SMART" id="SM00419">
    <property type="entry name" value="HTH_CRP"/>
    <property type="match status" value="1"/>
</dbReference>
<sequence length="239" mass="27848">MSEVEDVISRLTAKQQNYLNSYFTYVPESLKSSIQVVRMPAGTTFIQEGEPVDKVFILLKGSVSAVDYRVRETVYGFCHFEPIEIFGTMEILGYMSHYKTTLATTQDSLFLKIPGDVCRKWILNDVSVLRLETQRIIGYLLEQSRKERLYVMLPGNERVYLILTNLYETYGKRDTYSVYLSRKDFSEATGVSERTITRALKELEEKGLISREGWNIVMTWEQYRKIRKLVRVQINETGE</sequence>
<dbReference type="PROSITE" id="PS51063">
    <property type="entry name" value="HTH_CRP_2"/>
    <property type="match status" value="1"/>
</dbReference>
<keyword evidence="2" id="KW-0238">DNA-binding</keyword>
<dbReference type="InterPro" id="IPR036390">
    <property type="entry name" value="WH_DNA-bd_sf"/>
</dbReference>
<feature type="domain" description="HTH crp-type" evidence="5">
    <location>
        <begin position="153"/>
        <end position="222"/>
    </location>
</feature>
<organism evidence="6 7">
    <name type="scientific">Ventrimonas faecis</name>
    <dbReference type="NCBI Taxonomy" id="3133170"/>
    <lineage>
        <taxon>Bacteria</taxon>
        <taxon>Bacillati</taxon>
        <taxon>Bacillota</taxon>
        <taxon>Clostridia</taxon>
        <taxon>Lachnospirales</taxon>
        <taxon>Lachnospiraceae</taxon>
        <taxon>Ventrimonas</taxon>
    </lineage>
</organism>
<evidence type="ECO:0000313" key="7">
    <source>
        <dbReference type="Proteomes" id="UP001437460"/>
    </source>
</evidence>
<dbReference type="PROSITE" id="PS50042">
    <property type="entry name" value="CNMP_BINDING_3"/>
    <property type="match status" value="1"/>
</dbReference>
<dbReference type="Gene3D" id="1.10.10.10">
    <property type="entry name" value="Winged helix-like DNA-binding domain superfamily/Winged helix DNA-binding domain"/>
    <property type="match status" value="1"/>
</dbReference>
<dbReference type="InterPro" id="IPR014710">
    <property type="entry name" value="RmlC-like_jellyroll"/>
</dbReference>
<dbReference type="CDD" id="cd00038">
    <property type="entry name" value="CAP_ED"/>
    <property type="match status" value="1"/>
</dbReference>
<comment type="caution">
    <text evidence="6">The sequence shown here is derived from an EMBL/GenBank/DDBJ whole genome shotgun (WGS) entry which is preliminary data.</text>
</comment>
<feature type="domain" description="Cyclic nucleotide-binding" evidence="4">
    <location>
        <begin position="18"/>
        <end position="139"/>
    </location>
</feature>
<dbReference type="SUPFAM" id="SSF51206">
    <property type="entry name" value="cAMP-binding domain-like"/>
    <property type="match status" value="1"/>
</dbReference>
<protein>
    <submittedName>
        <fullName evidence="6">Crp/Fnr family transcriptional regulator</fullName>
    </submittedName>
</protein>
<keyword evidence="1" id="KW-0805">Transcription regulation</keyword>
<name>A0ABV1HMP3_9FIRM</name>
<dbReference type="CDD" id="cd00092">
    <property type="entry name" value="HTH_CRP"/>
    <property type="match status" value="1"/>
</dbReference>
<evidence type="ECO:0000259" key="5">
    <source>
        <dbReference type="PROSITE" id="PS51063"/>
    </source>
</evidence>
<evidence type="ECO:0000256" key="1">
    <source>
        <dbReference type="ARBA" id="ARBA00023015"/>
    </source>
</evidence>
<evidence type="ECO:0000256" key="2">
    <source>
        <dbReference type="ARBA" id="ARBA00023125"/>
    </source>
</evidence>
<dbReference type="EMBL" id="JBBMFJ010000021">
    <property type="protein sequence ID" value="MEQ2563576.1"/>
    <property type="molecule type" value="Genomic_DNA"/>
</dbReference>
<dbReference type="SUPFAM" id="SSF46785">
    <property type="entry name" value="Winged helix' DNA-binding domain"/>
    <property type="match status" value="1"/>
</dbReference>
<keyword evidence="7" id="KW-1185">Reference proteome</keyword>
<dbReference type="Proteomes" id="UP001437460">
    <property type="component" value="Unassembled WGS sequence"/>
</dbReference>
<dbReference type="InterPro" id="IPR000595">
    <property type="entry name" value="cNMP-bd_dom"/>
</dbReference>
<dbReference type="InterPro" id="IPR012318">
    <property type="entry name" value="HTH_CRP"/>
</dbReference>
<evidence type="ECO:0000313" key="6">
    <source>
        <dbReference type="EMBL" id="MEQ2563576.1"/>
    </source>
</evidence>
<proteinExistence type="predicted"/>
<reference evidence="6 7" key="1">
    <citation type="submission" date="2024-03" db="EMBL/GenBank/DDBJ databases">
        <title>Human intestinal bacterial collection.</title>
        <authorList>
            <person name="Pauvert C."/>
            <person name="Hitch T.C.A."/>
            <person name="Clavel T."/>
        </authorList>
    </citation>
    <scope>NUCLEOTIDE SEQUENCE [LARGE SCALE GENOMIC DNA]</scope>
    <source>
        <strain evidence="6 7">CLA-AP-H27</strain>
    </source>
</reference>
<dbReference type="InterPro" id="IPR018490">
    <property type="entry name" value="cNMP-bd_dom_sf"/>
</dbReference>
<evidence type="ECO:0000259" key="4">
    <source>
        <dbReference type="PROSITE" id="PS50042"/>
    </source>
</evidence>
<accession>A0ABV1HMP3</accession>
<dbReference type="Pfam" id="PF00027">
    <property type="entry name" value="cNMP_binding"/>
    <property type="match status" value="1"/>
</dbReference>
<dbReference type="InterPro" id="IPR036388">
    <property type="entry name" value="WH-like_DNA-bd_sf"/>
</dbReference>
<gene>
    <name evidence="6" type="ORF">WMO41_10470</name>
</gene>
<dbReference type="RefSeq" id="WP_349229704.1">
    <property type="nucleotide sequence ID" value="NZ_JBBMFJ010000021.1"/>
</dbReference>
<evidence type="ECO:0000256" key="3">
    <source>
        <dbReference type="ARBA" id="ARBA00023163"/>
    </source>
</evidence>
<dbReference type="Gene3D" id="2.60.120.10">
    <property type="entry name" value="Jelly Rolls"/>
    <property type="match status" value="1"/>
</dbReference>